<evidence type="ECO:0008006" key="3">
    <source>
        <dbReference type="Google" id="ProtNLM"/>
    </source>
</evidence>
<keyword evidence="2" id="KW-1185">Reference proteome</keyword>
<proteinExistence type="predicted"/>
<dbReference type="RefSeq" id="WP_248414034.1">
    <property type="nucleotide sequence ID" value="NZ_JALPQF010000045.1"/>
</dbReference>
<gene>
    <name evidence="1" type="ORF">MUY34_16965</name>
</gene>
<protein>
    <recommendedName>
        <fullName evidence="3">DUF1871 family protein</fullName>
    </recommendedName>
</protein>
<comment type="caution">
    <text evidence="1">The sequence shown here is derived from an EMBL/GenBank/DDBJ whole genome shotgun (WGS) entry which is preliminary data.</text>
</comment>
<dbReference type="EMBL" id="JALPQF010000045">
    <property type="protein sequence ID" value="MCK8482318.1"/>
    <property type="molecule type" value="Genomic_DNA"/>
</dbReference>
<evidence type="ECO:0000313" key="1">
    <source>
        <dbReference type="EMBL" id="MCK8482318.1"/>
    </source>
</evidence>
<evidence type="ECO:0000313" key="2">
    <source>
        <dbReference type="Proteomes" id="UP001203687"/>
    </source>
</evidence>
<dbReference type="Proteomes" id="UP001203687">
    <property type="component" value="Unassembled WGS sequence"/>
</dbReference>
<sequence>MNHRDKYYIELAEIVHQTVVNWDPLALISSGAPKDEYDSIEKRFLSGLINLEPDENIKNKVKKNLEYFGVDFEEIGSYKEIELDSEILKILAELKKHIANDE</sequence>
<name>A0ABT0HD80_9FLAO</name>
<accession>A0ABT0HD80</accession>
<organism evidence="1 2">
    <name type="scientific">Psychroserpens algicola</name>
    <dbReference type="NCBI Taxonomy" id="1719034"/>
    <lineage>
        <taxon>Bacteria</taxon>
        <taxon>Pseudomonadati</taxon>
        <taxon>Bacteroidota</taxon>
        <taxon>Flavobacteriia</taxon>
        <taxon>Flavobacteriales</taxon>
        <taxon>Flavobacteriaceae</taxon>
        <taxon>Psychroserpens</taxon>
    </lineage>
</organism>
<reference evidence="1" key="1">
    <citation type="submission" date="2022-04" db="EMBL/GenBank/DDBJ databases">
        <authorList>
            <person name="Ren T."/>
        </authorList>
    </citation>
    <scope>NUCLEOTIDE SEQUENCE</scope>
    <source>
        <strain evidence="1">F63249</strain>
    </source>
</reference>